<evidence type="ECO:0000256" key="6">
    <source>
        <dbReference type="SAM" id="MobiDB-lite"/>
    </source>
</evidence>
<accession>A0A1Q9C831</accession>
<evidence type="ECO:0000256" key="4">
    <source>
        <dbReference type="ARBA" id="ARBA00022640"/>
    </source>
</evidence>
<keyword evidence="8" id="KW-1185">Reference proteome</keyword>
<protein>
    <submittedName>
        <fullName evidence="7">Fucoxanthin-chlorophyll a-c binding protein A, chloroplastic</fullName>
    </submittedName>
</protein>
<feature type="binding site" description="axial binding residue" evidence="5">
    <location>
        <position position="299"/>
    </location>
    <ligand>
        <name>chlorophyll b</name>
        <dbReference type="ChEBI" id="CHEBI:61721"/>
        <label>1</label>
    </ligand>
    <ligandPart>
        <name>Mg</name>
        <dbReference type="ChEBI" id="CHEBI:25107"/>
    </ligandPart>
</feature>
<dbReference type="InterPro" id="IPR022796">
    <property type="entry name" value="Chloroa_b-bind"/>
</dbReference>
<evidence type="ECO:0000256" key="3">
    <source>
        <dbReference type="ARBA" id="ARBA00022531"/>
    </source>
</evidence>
<feature type="region of interest" description="Disordered" evidence="6">
    <location>
        <begin position="190"/>
        <end position="210"/>
    </location>
</feature>
<dbReference type="Pfam" id="PF00504">
    <property type="entry name" value="Chloroa_b-bind"/>
    <property type="match status" value="2"/>
</dbReference>
<dbReference type="OrthoDB" id="423598at2759"/>
<reference evidence="7 8" key="1">
    <citation type="submission" date="2016-02" db="EMBL/GenBank/DDBJ databases">
        <title>Genome analysis of coral dinoflagellate symbionts highlights evolutionary adaptations to a symbiotic lifestyle.</title>
        <authorList>
            <person name="Aranda M."/>
            <person name="Li Y."/>
            <person name="Liew Y.J."/>
            <person name="Baumgarten S."/>
            <person name="Simakov O."/>
            <person name="Wilson M."/>
            <person name="Piel J."/>
            <person name="Ashoor H."/>
            <person name="Bougouffa S."/>
            <person name="Bajic V.B."/>
            <person name="Ryu T."/>
            <person name="Ravasi T."/>
            <person name="Bayer T."/>
            <person name="Micklem G."/>
            <person name="Kim H."/>
            <person name="Bhak J."/>
            <person name="Lajeunesse T.C."/>
            <person name="Voolstra C.R."/>
        </authorList>
    </citation>
    <scope>NUCLEOTIDE SEQUENCE [LARGE SCALE GENOMIC DNA]</scope>
    <source>
        <strain evidence="7 8">CCMP2467</strain>
    </source>
</reference>
<evidence type="ECO:0000256" key="5">
    <source>
        <dbReference type="PIRSR" id="PIRSR601344-1"/>
    </source>
</evidence>
<dbReference type="Gene3D" id="1.10.3460.10">
    <property type="entry name" value="Chlorophyll a/b binding protein domain"/>
    <property type="match status" value="2"/>
</dbReference>
<organism evidence="7 8">
    <name type="scientific">Symbiodinium microadriaticum</name>
    <name type="common">Dinoflagellate</name>
    <name type="synonym">Zooxanthella microadriatica</name>
    <dbReference type="NCBI Taxonomy" id="2951"/>
    <lineage>
        <taxon>Eukaryota</taxon>
        <taxon>Sar</taxon>
        <taxon>Alveolata</taxon>
        <taxon>Dinophyceae</taxon>
        <taxon>Suessiales</taxon>
        <taxon>Symbiodiniaceae</taxon>
        <taxon>Symbiodinium</taxon>
    </lineage>
</organism>
<dbReference type="SUPFAM" id="SSF103511">
    <property type="entry name" value="Chlorophyll a-b binding protein"/>
    <property type="match status" value="2"/>
</dbReference>
<dbReference type="EMBL" id="LSRX01001534">
    <property type="protein sequence ID" value="OLP79027.1"/>
    <property type="molecule type" value="Genomic_DNA"/>
</dbReference>
<evidence type="ECO:0000256" key="2">
    <source>
        <dbReference type="ARBA" id="ARBA00022528"/>
    </source>
</evidence>
<feature type="binding site" evidence="5">
    <location>
        <position position="336"/>
    </location>
    <ligand>
        <name>chlorophyll a</name>
        <dbReference type="ChEBI" id="CHEBI:58416"/>
        <label>1</label>
    </ligand>
</feature>
<feature type="binding site" evidence="5">
    <location>
        <position position="334"/>
    </location>
    <ligand>
        <name>chlorophyll a</name>
        <dbReference type="ChEBI" id="CHEBI:58416"/>
        <label>1</label>
    </ligand>
</feature>
<evidence type="ECO:0000313" key="8">
    <source>
        <dbReference type="Proteomes" id="UP000186817"/>
    </source>
</evidence>
<keyword evidence="5" id="KW-0148">Chlorophyll</keyword>
<dbReference type="InterPro" id="IPR001344">
    <property type="entry name" value="Chloro_AB-bd_pln"/>
</dbReference>
<comment type="subcellular location">
    <subcellularLocation>
        <location evidence="1">Plastid</location>
        <location evidence="1">Chloroplast</location>
    </subcellularLocation>
</comment>
<sequence length="363" mass="37467">MYATMGYIVPEYFKFPGYLSPSLGLKFSDVPNGLAALSKIPVLGGAQIIAFCGLIETTGFFQASSTTDGRGPREGQFSMKDSTESAEPGNYGVGFPNFLGKVEDPEARKTKLAAELANGRLAMMAIIGMFFQDGLTGSAWGDWATYTASPLRAEPVSAAAAAAAAKAAAAKAGASAGAKSVAASTGVAAGTGKSLSGEGEDVPPEPSFDPASEVGVTEPFGYFDPAGFCKKGDKAGFRNLRAAEIKHGRVAMMAAVGAVFQHYVKFPGFESVPAGLGAVEVAPGTYGFAALFAIAGLLELGAWTEDPSKEPGNFGDPAGLNQYTLEMRNRELNNGRMAMFAAIGIIAANVYTGKDAIEQFGLA</sequence>
<keyword evidence="3" id="KW-0602">Photosynthesis</keyword>
<feature type="binding site" evidence="5">
    <location>
        <position position="247"/>
    </location>
    <ligand>
        <name>chlorophyll a</name>
        <dbReference type="ChEBI" id="CHEBI:58416"/>
        <label>1</label>
    </ligand>
</feature>
<feature type="binding site" description="axial binding residue" evidence="5">
    <location>
        <position position="279"/>
    </location>
    <ligand>
        <name>chlorophyll b</name>
        <dbReference type="ChEBI" id="CHEBI:61721"/>
        <label>1</label>
    </ligand>
    <ligandPart>
        <name>Mg</name>
        <dbReference type="ChEBI" id="CHEBI:25107"/>
    </ligandPart>
</feature>
<dbReference type="Proteomes" id="UP000186817">
    <property type="component" value="Unassembled WGS sequence"/>
</dbReference>
<dbReference type="GO" id="GO:0009765">
    <property type="term" value="P:photosynthesis, light harvesting"/>
    <property type="evidence" value="ECO:0007669"/>
    <property type="project" value="InterPro"/>
</dbReference>
<dbReference type="GO" id="GO:0009507">
    <property type="term" value="C:chloroplast"/>
    <property type="evidence" value="ECO:0007669"/>
    <property type="project" value="UniProtKB-SubCell"/>
</dbReference>
<dbReference type="PANTHER" id="PTHR21649">
    <property type="entry name" value="CHLOROPHYLL A/B BINDING PROTEIN"/>
    <property type="match status" value="1"/>
</dbReference>
<feature type="region of interest" description="Disordered" evidence="6">
    <location>
        <begin position="64"/>
        <end position="85"/>
    </location>
</feature>
<evidence type="ECO:0000256" key="1">
    <source>
        <dbReference type="ARBA" id="ARBA00004229"/>
    </source>
</evidence>
<comment type="caution">
    <text evidence="7">The sequence shown here is derived from an EMBL/GenBank/DDBJ whole genome shotgun (WGS) entry which is preliminary data.</text>
</comment>
<keyword evidence="4" id="KW-0934">Plastid</keyword>
<dbReference type="AlphaFoldDB" id="A0A1Q9C831"/>
<evidence type="ECO:0000313" key="7">
    <source>
        <dbReference type="EMBL" id="OLP79027.1"/>
    </source>
</evidence>
<feature type="binding site" description="axial binding residue" evidence="5">
    <location>
        <position position="249"/>
    </location>
    <ligand>
        <name>chlorophyll a</name>
        <dbReference type="ChEBI" id="CHEBI:58416"/>
        <label>6</label>
    </ligand>
    <ligandPart>
        <name>Mg</name>
        <dbReference type="ChEBI" id="CHEBI:25107"/>
    </ligandPart>
</feature>
<keyword evidence="2" id="KW-0150">Chloroplast</keyword>
<dbReference type="GO" id="GO:0016020">
    <property type="term" value="C:membrane"/>
    <property type="evidence" value="ECO:0007669"/>
    <property type="project" value="InterPro"/>
</dbReference>
<keyword evidence="5" id="KW-0157">Chromophore</keyword>
<feature type="binding site" evidence="5">
    <location>
        <position position="331"/>
    </location>
    <ligand>
        <name>chlorophyll a</name>
        <dbReference type="ChEBI" id="CHEBI:58416"/>
        <label>1</label>
    </ligand>
</feature>
<dbReference type="GO" id="GO:0016168">
    <property type="term" value="F:chlorophyll binding"/>
    <property type="evidence" value="ECO:0007669"/>
    <property type="project" value="UniProtKB-KW"/>
</dbReference>
<gene>
    <name evidence="7" type="primary">FCPA</name>
    <name evidence="7" type="ORF">AK812_SmicGene40745</name>
</gene>
<name>A0A1Q9C831_SYMMI</name>
<feature type="binding site" evidence="5">
    <location>
        <position position="244"/>
    </location>
    <ligand>
        <name>chlorophyll a</name>
        <dbReference type="ChEBI" id="CHEBI:58416"/>
        <label>1</label>
    </ligand>
</feature>
<proteinExistence type="predicted"/>